<organism evidence="1 2">
    <name type="scientific">Candidatus Methanoperedens nitratireducens</name>
    <dbReference type="NCBI Taxonomy" id="1392998"/>
    <lineage>
        <taxon>Archaea</taxon>
        <taxon>Methanobacteriati</taxon>
        <taxon>Methanobacteriota</taxon>
        <taxon>Stenosarchaea group</taxon>
        <taxon>Methanomicrobia</taxon>
        <taxon>Methanosarcinales</taxon>
        <taxon>ANME-2 cluster</taxon>
        <taxon>Candidatus Methanoperedentaceae</taxon>
        <taxon>Candidatus Methanoperedens</taxon>
    </lineage>
</organism>
<gene>
    <name evidence="1" type="ORF">MNV_1110011</name>
</gene>
<dbReference type="Proteomes" id="UP000218615">
    <property type="component" value="Unassembled WGS sequence"/>
</dbReference>
<name>A0A284VJA3_9EURY</name>
<evidence type="ECO:0000313" key="1">
    <source>
        <dbReference type="EMBL" id="SNQ59267.1"/>
    </source>
</evidence>
<evidence type="ECO:0000313" key="2">
    <source>
        <dbReference type="Proteomes" id="UP000218615"/>
    </source>
</evidence>
<reference evidence="2" key="1">
    <citation type="submission" date="2017-06" db="EMBL/GenBank/DDBJ databases">
        <authorList>
            <person name="Cremers G."/>
        </authorList>
    </citation>
    <scope>NUCLEOTIDE SEQUENCE [LARGE SCALE GENOMIC DNA]</scope>
</reference>
<dbReference type="AlphaFoldDB" id="A0A284VJA3"/>
<dbReference type="EMBL" id="FZMP01000015">
    <property type="protein sequence ID" value="SNQ59267.1"/>
    <property type="molecule type" value="Genomic_DNA"/>
</dbReference>
<proteinExistence type="predicted"/>
<sequence length="51" mass="6112">MQKRKTVDNRNVVLKIETYERLEKYKIQLINEKGKSQLSYDEVINSLLDKV</sequence>
<keyword evidence="2" id="KW-1185">Reference proteome</keyword>
<protein>
    <submittedName>
        <fullName evidence="1">Uncharacterized protein</fullName>
    </submittedName>
</protein>
<accession>A0A284VJA3</accession>